<reference evidence="1" key="2">
    <citation type="journal article" date="2021" name="Genome Biol. Evol.">
        <title>Developing a high-quality reference genome for a parasitic bivalve with doubly uniparental inheritance (Bivalvia: Unionida).</title>
        <authorList>
            <person name="Smith C.H."/>
        </authorList>
    </citation>
    <scope>NUCLEOTIDE SEQUENCE</scope>
    <source>
        <strain evidence="1">CHS0354</strain>
        <tissue evidence="1">Mantle</tissue>
    </source>
</reference>
<proteinExistence type="predicted"/>
<gene>
    <name evidence="1" type="ORF">CHS0354_016349</name>
</gene>
<reference evidence="1" key="3">
    <citation type="submission" date="2023-05" db="EMBL/GenBank/DDBJ databases">
        <authorList>
            <person name="Smith C.H."/>
        </authorList>
    </citation>
    <scope>NUCLEOTIDE SEQUENCE</scope>
    <source>
        <strain evidence="1">CHS0354</strain>
        <tissue evidence="1">Mantle</tissue>
    </source>
</reference>
<name>A0AAE0SM93_9BIVA</name>
<reference evidence="1" key="1">
    <citation type="journal article" date="2021" name="Genome Biol. Evol.">
        <title>A High-Quality Reference Genome for a Parasitic Bivalve with Doubly Uniparental Inheritance (Bivalvia: Unionida).</title>
        <authorList>
            <person name="Smith C.H."/>
        </authorList>
    </citation>
    <scope>NUCLEOTIDE SEQUENCE</scope>
    <source>
        <strain evidence="1">CHS0354</strain>
    </source>
</reference>
<accession>A0AAE0SM93</accession>
<comment type="caution">
    <text evidence="1">The sequence shown here is derived from an EMBL/GenBank/DDBJ whole genome shotgun (WGS) entry which is preliminary data.</text>
</comment>
<evidence type="ECO:0000313" key="1">
    <source>
        <dbReference type="EMBL" id="KAK3594682.1"/>
    </source>
</evidence>
<protein>
    <submittedName>
        <fullName evidence="1">Uncharacterized protein</fullName>
    </submittedName>
</protein>
<evidence type="ECO:0000313" key="2">
    <source>
        <dbReference type="Proteomes" id="UP001195483"/>
    </source>
</evidence>
<feature type="non-terminal residue" evidence="1">
    <location>
        <position position="57"/>
    </location>
</feature>
<organism evidence="1 2">
    <name type="scientific">Potamilus streckersoni</name>
    <dbReference type="NCBI Taxonomy" id="2493646"/>
    <lineage>
        <taxon>Eukaryota</taxon>
        <taxon>Metazoa</taxon>
        <taxon>Spiralia</taxon>
        <taxon>Lophotrochozoa</taxon>
        <taxon>Mollusca</taxon>
        <taxon>Bivalvia</taxon>
        <taxon>Autobranchia</taxon>
        <taxon>Heteroconchia</taxon>
        <taxon>Palaeoheterodonta</taxon>
        <taxon>Unionida</taxon>
        <taxon>Unionoidea</taxon>
        <taxon>Unionidae</taxon>
        <taxon>Ambleminae</taxon>
        <taxon>Lampsilini</taxon>
        <taxon>Potamilus</taxon>
    </lineage>
</organism>
<sequence>MEARRIKPCKWGMCMIRHRLHDNVTKISSCDKIASIRRSRTIRAFIDYRIDEGDVLG</sequence>
<dbReference type="Proteomes" id="UP001195483">
    <property type="component" value="Unassembled WGS sequence"/>
</dbReference>
<dbReference type="AlphaFoldDB" id="A0AAE0SM93"/>
<dbReference type="EMBL" id="JAEAOA010001010">
    <property type="protein sequence ID" value="KAK3594682.1"/>
    <property type="molecule type" value="Genomic_DNA"/>
</dbReference>
<keyword evidence="2" id="KW-1185">Reference proteome</keyword>